<protein>
    <submittedName>
        <fullName evidence="2">Uncharacterized protein</fullName>
    </submittedName>
</protein>
<organism evidence="2 3">
    <name type="scientific">Zizania palustris</name>
    <name type="common">Northern wild rice</name>
    <dbReference type="NCBI Taxonomy" id="103762"/>
    <lineage>
        <taxon>Eukaryota</taxon>
        <taxon>Viridiplantae</taxon>
        <taxon>Streptophyta</taxon>
        <taxon>Embryophyta</taxon>
        <taxon>Tracheophyta</taxon>
        <taxon>Spermatophyta</taxon>
        <taxon>Magnoliopsida</taxon>
        <taxon>Liliopsida</taxon>
        <taxon>Poales</taxon>
        <taxon>Poaceae</taxon>
        <taxon>BOP clade</taxon>
        <taxon>Oryzoideae</taxon>
        <taxon>Oryzeae</taxon>
        <taxon>Zizaniinae</taxon>
        <taxon>Zizania</taxon>
    </lineage>
</organism>
<name>A0A8J5RQB9_ZIZPA</name>
<dbReference type="Proteomes" id="UP000729402">
    <property type="component" value="Unassembled WGS sequence"/>
</dbReference>
<sequence>MLEHMSSPTQSPIGTRTGTLAEGPPKAPSHIRERPEAKEEALIEVVDVFGSDDGAHLVEVSEGASWCSETSSQGNDRWVLTKLPFIAPFLTLGPGLRAMVESLAQVCRYLGETDLVIKFFVLAYGAMTTFDTEYVQLVGEAVGLHDRLADSEQKASNLEDMLQQEQGRHATFEVEAENLRA</sequence>
<dbReference type="EMBL" id="JAAALK010000288">
    <property type="protein sequence ID" value="KAG8052057.1"/>
    <property type="molecule type" value="Genomic_DNA"/>
</dbReference>
<accession>A0A8J5RQB9</accession>
<gene>
    <name evidence="2" type="ORF">GUJ93_ZPchr0001g29917</name>
</gene>
<keyword evidence="3" id="KW-1185">Reference proteome</keyword>
<proteinExistence type="predicted"/>
<feature type="region of interest" description="Disordered" evidence="1">
    <location>
        <begin position="1"/>
        <end position="36"/>
    </location>
</feature>
<evidence type="ECO:0000313" key="2">
    <source>
        <dbReference type="EMBL" id="KAG8052057.1"/>
    </source>
</evidence>
<comment type="caution">
    <text evidence="2">The sequence shown here is derived from an EMBL/GenBank/DDBJ whole genome shotgun (WGS) entry which is preliminary data.</text>
</comment>
<evidence type="ECO:0000313" key="3">
    <source>
        <dbReference type="Proteomes" id="UP000729402"/>
    </source>
</evidence>
<feature type="compositionally biased region" description="Polar residues" evidence="1">
    <location>
        <begin position="1"/>
        <end position="18"/>
    </location>
</feature>
<reference evidence="2" key="2">
    <citation type="submission" date="2021-02" db="EMBL/GenBank/DDBJ databases">
        <authorList>
            <person name="Kimball J.A."/>
            <person name="Haas M.W."/>
            <person name="Macchietto M."/>
            <person name="Kono T."/>
            <person name="Duquette J."/>
            <person name="Shao M."/>
        </authorList>
    </citation>
    <scope>NUCLEOTIDE SEQUENCE</scope>
    <source>
        <tissue evidence="2">Fresh leaf tissue</tissue>
    </source>
</reference>
<evidence type="ECO:0000256" key="1">
    <source>
        <dbReference type="SAM" id="MobiDB-lite"/>
    </source>
</evidence>
<dbReference type="AlphaFoldDB" id="A0A8J5RQB9"/>
<reference evidence="2" key="1">
    <citation type="journal article" date="2021" name="bioRxiv">
        <title>Whole Genome Assembly and Annotation of Northern Wild Rice, Zizania palustris L., Supports a Whole Genome Duplication in the Zizania Genus.</title>
        <authorList>
            <person name="Haas M."/>
            <person name="Kono T."/>
            <person name="Macchietto M."/>
            <person name="Millas R."/>
            <person name="McGilp L."/>
            <person name="Shao M."/>
            <person name="Duquette J."/>
            <person name="Hirsch C.N."/>
            <person name="Kimball J."/>
        </authorList>
    </citation>
    <scope>NUCLEOTIDE SEQUENCE</scope>
    <source>
        <tissue evidence="2">Fresh leaf tissue</tissue>
    </source>
</reference>